<dbReference type="EMBL" id="CABFNP030001239">
    <property type="protein sequence ID" value="CAI6092940.1"/>
    <property type="molecule type" value="Genomic_DNA"/>
</dbReference>
<protein>
    <recommendedName>
        <fullName evidence="1">Heterokaryon incompatibility domain-containing protein</fullName>
    </recommendedName>
</protein>
<feature type="domain" description="Heterokaryon incompatibility" evidence="1">
    <location>
        <begin position="24"/>
        <end position="112"/>
    </location>
</feature>
<reference evidence="2" key="1">
    <citation type="submission" date="2023-01" db="EMBL/GenBank/DDBJ databases">
        <authorList>
            <person name="Piombo E."/>
        </authorList>
    </citation>
    <scope>NUCLEOTIDE SEQUENCE</scope>
</reference>
<evidence type="ECO:0000259" key="1">
    <source>
        <dbReference type="Pfam" id="PF06985"/>
    </source>
</evidence>
<sequence length="267" mass="30527">MVSSDHCSVNFLHLWGLFAYTGSIIQDSSEDWEREAVTMNKVYTNGVCNIAACDGNDFSDSLFSDPDSIPHPKITFKTQYTNGVVEFEVVPIWMDFMRKYSPLYKRAWYVQERFLSTRIMHLTKIPIWECRKTAITEGCSEQATQPLTKSSASERELMWSDEQDLGFNLVRWRKIVMVYCQSELILPKDKLVAIGGLAKAFSSLLKEEYCAGIWGGELLVHCLLWRTFHPSTPSTEYIGKSILPAVLGFISDSRQHLHGLWPVVRDP</sequence>
<keyword evidence="3" id="KW-1185">Reference proteome</keyword>
<name>A0AA35Q658_9HYPO</name>
<comment type="caution">
    <text evidence="2">The sequence shown here is derived from an EMBL/GenBank/DDBJ whole genome shotgun (WGS) entry which is preliminary data.</text>
</comment>
<dbReference type="PANTHER" id="PTHR33112:SF9">
    <property type="entry name" value="HETEROKARYON INCOMPATIBILITY DOMAIN-CONTAINING PROTEIN"/>
    <property type="match status" value="1"/>
</dbReference>
<proteinExistence type="predicted"/>
<dbReference type="AlphaFoldDB" id="A0AA35Q658"/>
<organism evidence="2 3">
    <name type="scientific">Clonostachys chloroleuca</name>
    <dbReference type="NCBI Taxonomy" id="1926264"/>
    <lineage>
        <taxon>Eukaryota</taxon>
        <taxon>Fungi</taxon>
        <taxon>Dikarya</taxon>
        <taxon>Ascomycota</taxon>
        <taxon>Pezizomycotina</taxon>
        <taxon>Sordariomycetes</taxon>
        <taxon>Hypocreomycetidae</taxon>
        <taxon>Hypocreales</taxon>
        <taxon>Bionectriaceae</taxon>
        <taxon>Clonostachys</taxon>
    </lineage>
</organism>
<dbReference type="Proteomes" id="UP001160390">
    <property type="component" value="Unassembled WGS sequence"/>
</dbReference>
<accession>A0AA35Q658</accession>
<dbReference type="Pfam" id="PF06985">
    <property type="entry name" value="HET"/>
    <property type="match status" value="1"/>
</dbReference>
<evidence type="ECO:0000313" key="2">
    <source>
        <dbReference type="EMBL" id="CAI6092940.1"/>
    </source>
</evidence>
<gene>
    <name evidence="2" type="ORF">CCHLO57077_00007293</name>
</gene>
<feature type="non-terminal residue" evidence="2">
    <location>
        <position position="267"/>
    </location>
</feature>
<dbReference type="InterPro" id="IPR010730">
    <property type="entry name" value="HET"/>
</dbReference>
<dbReference type="PANTHER" id="PTHR33112">
    <property type="entry name" value="DOMAIN PROTEIN, PUTATIVE-RELATED"/>
    <property type="match status" value="1"/>
</dbReference>
<evidence type="ECO:0000313" key="3">
    <source>
        <dbReference type="Proteomes" id="UP001160390"/>
    </source>
</evidence>